<feature type="compositionally biased region" description="Low complexity" evidence="1">
    <location>
        <begin position="54"/>
        <end position="80"/>
    </location>
</feature>
<evidence type="ECO:0000313" key="3">
    <source>
        <dbReference type="Proteomes" id="UP001244341"/>
    </source>
</evidence>
<proteinExistence type="predicted"/>
<sequence>MELQLQVPATPLVPPIEPCPAPKGGHSRPDGHESRKRALQGAFNDNEEPHDKPAAANLAAAAAAAAAADAGTEAAAGAQRSSKRRSSGSSTGVISAGRGSSS</sequence>
<keyword evidence="3" id="KW-1185">Reference proteome</keyword>
<gene>
    <name evidence="2" type="ORF">OEZ85_013561</name>
</gene>
<protein>
    <submittedName>
        <fullName evidence="2">Uncharacterized protein</fullName>
    </submittedName>
</protein>
<accession>A0ABY8UTC4</accession>
<organism evidence="2 3">
    <name type="scientific">Tetradesmus obliquus</name>
    <name type="common">Green alga</name>
    <name type="synonym">Acutodesmus obliquus</name>
    <dbReference type="NCBI Taxonomy" id="3088"/>
    <lineage>
        <taxon>Eukaryota</taxon>
        <taxon>Viridiplantae</taxon>
        <taxon>Chlorophyta</taxon>
        <taxon>core chlorophytes</taxon>
        <taxon>Chlorophyceae</taxon>
        <taxon>CS clade</taxon>
        <taxon>Sphaeropleales</taxon>
        <taxon>Scenedesmaceae</taxon>
        <taxon>Tetradesmus</taxon>
    </lineage>
</organism>
<feature type="region of interest" description="Disordered" evidence="1">
    <location>
        <begin position="1"/>
        <end position="102"/>
    </location>
</feature>
<evidence type="ECO:0000256" key="1">
    <source>
        <dbReference type="SAM" id="MobiDB-lite"/>
    </source>
</evidence>
<feature type="compositionally biased region" description="Pro residues" evidence="1">
    <location>
        <begin position="11"/>
        <end position="21"/>
    </location>
</feature>
<reference evidence="2 3" key="1">
    <citation type="submission" date="2023-05" db="EMBL/GenBank/DDBJ databases">
        <title>A 100% complete, gapless, phased diploid assembly of the Scenedesmus obliquus UTEX 3031 genome.</title>
        <authorList>
            <person name="Biondi T.C."/>
            <person name="Hanschen E.R."/>
            <person name="Kwon T."/>
            <person name="Eng W."/>
            <person name="Kruse C.P.S."/>
            <person name="Koehler S.I."/>
            <person name="Kunde Y."/>
            <person name="Gleasner C.D."/>
            <person name="You Mak K.T."/>
            <person name="Polle J."/>
            <person name="Hovde B.T."/>
            <person name="Starkenburg S.R."/>
        </authorList>
    </citation>
    <scope>NUCLEOTIDE SEQUENCE [LARGE SCALE GENOMIC DNA]</scope>
    <source>
        <strain evidence="2 3">DOE0152z</strain>
    </source>
</reference>
<dbReference type="EMBL" id="CP126224">
    <property type="protein sequence ID" value="WIA23918.1"/>
    <property type="molecule type" value="Genomic_DNA"/>
</dbReference>
<dbReference type="Proteomes" id="UP001244341">
    <property type="component" value="Chromosome 17b"/>
</dbReference>
<evidence type="ECO:0000313" key="2">
    <source>
        <dbReference type="EMBL" id="WIA23918.1"/>
    </source>
</evidence>
<name>A0ABY8UTC4_TETOB</name>